<dbReference type="EMBL" id="LVVZ01000004">
    <property type="protein sequence ID" value="OKL45746.1"/>
    <property type="molecule type" value="Genomic_DNA"/>
</dbReference>
<evidence type="ECO:0000313" key="1">
    <source>
        <dbReference type="EMBL" id="OKL45746.1"/>
    </source>
</evidence>
<name>A0A1U7JLW8_9HYPH</name>
<evidence type="ECO:0000313" key="2">
    <source>
        <dbReference type="Proteomes" id="UP000185783"/>
    </source>
</evidence>
<organism evidence="1 2">
    <name type="scientific">Pseudovibrio exalbescens</name>
    <dbReference type="NCBI Taxonomy" id="197461"/>
    <lineage>
        <taxon>Bacteria</taxon>
        <taxon>Pseudomonadati</taxon>
        <taxon>Pseudomonadota</taxon>
        <taxon>Alphaproteobacteria</taxon>
        <taxon>Hyphomicrobiales</taxon>
        <taxon>Stappiaceae</taxon>
        <taxon>Pseudovibrio</taxon>
    </lineage>
</organism>
<sequence>MRSCSPKRPHTGYQHIVLSRPKHLNEQEKTVGPLHLENLKASNIASISERYPSHQTSALQASAL</sequence>
<dbReference type="AlphaFoldDB" id="A0A1U7JLW8"/>
<dbReference type="Proteomes" id="UP000185783">
    <property type="component" value="Unassembled WGS sequence"/>
</dbReference>
<proteinExistence type="predicted"/>
<keyword evidence="2" id="KW-1185">Reference proteome</keyword>
<comment type="caution">
    <text evidence="1">The sequence shown here is derived from an EMBL/GenBank/DDBJ whole genome shotgun (WGS) entry which is preliminary data.</text>
</comment>
<gene>
    <name evidence="1" type="ORF">A3843_02095</name>
</gene>
<accession>A0A1U7JLW8</accession>
<protein>
    <submittedName>
        <fullName evidence="1">Uncharacterized protein</fullName>
    </submittedName>
</protein>
<reference evidence="1 2" key="1">
    <citation type="submission" date="2016-03" db="EMBL/GenBank/DDBJ databases">
        <title>Genome sequence of Nesiotobacter sp. nov., a moderately halophilic alphaproteobacterium isolated from the Yellow Sea, China.</title>
        <authorList>
            <person name="Zhang G."/>
            <person name="Zhang R."/>
        </authorList>
    </citation>
    <scope>NUCLEOTIDE SEQUENCE [LARGE SCALE GENOMIC DNA]</scope>
    <source>
        <strain evidence="1 2">WB1-6</strain>
    </source>
</reference>